<feature type="compositionally biased region" description="Basic and acidic residues" evidence="1">
    <location>
        <begin position="28"/>
        <end position="41"/>
    </location>
</feature>
<reference evidence="2 3" key="1">
    <citation type="submission" date="2018-03" db="EMBL/GenBank/DDBJ databases">
        <title>Ahniella affigens gen. nov., sp. nov., a gammaproteobacterium isolated from sandy soil near a stream.</title>
        <authorList>
            <person name="Ko Y."/>
            <person name="Kim J.-H."/>
        </authorList>
    </citation>
    <scope>NUCLEOTIDE SEQUENCE [LARGE SCALE GENOMIC DNA]</scope>
    <source>
        <strain evidence="2 3">D13</strain>
    </source>
</reference>
<organism evidence="2 3">
    <name type="scientific">Ahniella affigens</name>
    <dbReference type="NCBI Taxonomy" id="2021234"/>
    <lineage>
        <taxon>Bacteria</taxon>
        <taxon>Pseudomonadati</taxon>
        <taxon>Pseudomonadota</taxon>
        <taxon>Gammaproteobacteria</taxon>
        <taxon>Lysobacterales</taxon>
        <taxon>Rhodanobacteraceae</taxon>
        <taxon>Ahniella</taxon>
    </lineage>
</organism>
<gene>
    <name evidence="2" type="ORF">C7S18_01060</name>
</gene>
<reference evidence="2 3" key="2">
    <citation type="submission" date="2018-03" db="EMBL/GenBank/DDBJ databases">
        <authorList>
            <person name="Keele B.F."/>
        </authorList>
    </citation>
    <scope>NUCLEOTIDE SEQUENCE [LARGE SCALE GENOMIC DNA]</scope>
    <source>
        <strain evidence="2 3">D13</strain>
    </source>
</reference>
<proteinExistence type="predicted"/>
<evidence type="ECO:0000313" key="2">
    <source>
        <dbReference type="EMBL" id="AVP95871.1"/>
    </source>
</evidence>
<sequence>MGTLPVWGASIELHRDTHQFTSIHSRKCRPEPEPARRDVSREVQNQAKTQAGRAHRAVMTKPGLANANADPNAMTE</sequence>
<dbReference type="AlphaFoldDB" id="A0A2P1PLZ9"/>
<name>A0A2P1PLZ9_9GAMM</name>
<dbReference type="Proteomes" id="UP000241074">
    <property type="component" value="Chromosome"/>
</dbReference>
<keyword evidence="3" id="KW-1185">Reference proteome</keyword>
<dbReference type="EMBL" id="CP027860">
    <property type="protein sequence ID" value="AVP95871.1"/>
    <property type="molecule type" value="Genomic_DNA"/>
</dbReference>
<dbReference type="KEGG" id="xba:C7S18_01060"/>
<evidence type="ECO:0000256" key="1">
    <source>
        <dbReference type="SAM" id="MobiDB-lite"/>
    </source>
</evidence>
<evidence type="ECO:0000313" key="3">
    <source>
        <dbReference type="Proteomes" id="UP000241074"/>
    </source>
</evidence>
<feature type="region of interest" description="Disordered" evidence="1">
    <location>
        <begin position="22"/>
        <end position="76"/>
    </location>
</feature>
<protein>
    <submittedName>
        <fullName evidence="2">Uncharacterized protein</fullName>
    </submittedName>
</protein>
<accession>A0A2P1PLZ9</accession>